<evidence type="ECO:0000313" key="1">
    <source>
        <dbReference type="EMBL" id="MBA1157018.1"/>
    </source>
</evidence>
<name>A0A838BNJ4_9HYPH</name>
<dbReference type="EMBL" id="JACDXJ010000001">
    <property type="protein sequence ID" value="MBA1157018.1"/>
    <property type="molecule type" value="Genomic_DNA"/>
</dbReference>
<dbReference type="InterPro" id="IPR016181">
    <property type="entry name" value="Acyl_CoA_acyltransferase"/>
</dbReference>
<gene>
    <name evidence="1" type="ORF">H0S73_12860</name>
</gene>
<dbReference type="RefSeq" id="WP_181052538.1">
    <property type="nucleotide sequence ID" value="NZ_JACDXJ010000001.1"/>
</dbReference>
<organism evidence="1 2">
    <name type="scientific">Microvirga mediterraneensis</name>
    <dbReference type="NCBI Taxonomy" id="2754695"/>
    <lineage>
        <taxon>Bacteria</taxon>
        <taxon>Pseudomonadati</taxon>
        <taxon>Pseudomonadota</taxon>
        <taxon>Alphaproteobacteria</taxon>
        <taxon>Hyphomicrobiales</taxon>
        <taxon>Methylobacteriaceae</taxon>
        <taxon>Microvirga</taxon>
    </lineage>
</organism>
<accession>A0A838BNJ4</accession>
<dbReference type="AlphaFoldDB" id="A0A838BNJ4"/>
<sequence length="376" mass="41311">MSEIRHLAGEDLPQVADLFQRVLLKRSVTARDSLITYLKELFVDPVEARSGFCSHVYVKPDGEIAGFIGVLALPMRLHGAPVMAAVASCLMVDNHAENPLVGARLLRTFLAGPQDISLSETASDTAVAMWRALRGITVPSYSLDWVRVINPAGFLVELFAGRLRFARSLMPLSRCIDAWARHRANGAALRWSSVAAGSHTPGSGNYSDIPVDAEKMAELVAQFASRFSLHPNWPSSDLSRVLIDSERKDLYGKAQYRMVISHDETPVGAFIYYGRERRIGHVLQVLSAPGRSGVVIDRLIDHAARSGVVALQGRTQPELLDAMLTRRCAFAHRSATVVHARNPIFLKPFLSGEAFFNGLAGETWTRLIGNSWSAEQ</sequence>
<dbReference type="Proteomes" id="UP000572984">
    <property type="component" value="Unassembled WGS sequence"/>
</dbReference>
<comment type="caution">
    <text evidence="1">The sequence shown here is derived from an EMBL/GenBank/DDBJ whole genome shotgun (WGS) entry which is preliminary data.</text>
</comment>
<evidence type="ECO:0000313" key="2">
    <source>
        <dbReference type="Proteomes" id="UP000572984"/>
    </source>
</evidence>
<protein>
    <submittedName>
        <fullName evidence="1">Uncharacterized protein</fullName>
    </submittedName>
</protein>
<proteinExistence type="predicted"/>
<reference evidence="1 2" key="1">
    <citation type="submission" date="2020-07" db="EMBL/GenBank/DDBJ databases">
        <title>Draft genome and description of Microvirga mediterraneensis Marseille-Q2068 sp. nov.</title>
        <authorList>
            <person name="Boxberger M."/>
        </authorList>
    </citation>
    <scope>NUCLEOTIDE SEQUENCE [LARGE SCALE GENOMIC DNA]</scope>
    <source>
        <strain evidence="1 2">Marseille-Q2068</strain>
    </source>
</reference>
<dbReference type="SUPFAM" id="SSF55729">
    <property type="entry name" value="Acyl-CoA N-acyltransferases (Nat)"/>
    <property type="match status" value="1"/>
</dbReference>
<keyword evidence="2" id="KW-1185">Reference proteome</keyword>